<dbReference type="AlphaFoldDB" id="A0AAW4WZ59"/>
<comment type="similarity">
    <text evidence="2 6">Belongs to the 2-oxoacid dehydrogenase family.</text>
</comment>
<comment type="cofactor">
    <cofactor evidence="1 6">
        <name>(R)-lipoate</name>
        <dbReference type="ChEBI" id="CHEBI:83088"/>
    </cofactor>
</comment>
<dbReference type="InterPro" id="IPR050743">
    <property type="entry name" value="2-oxoacid_DH_E2_comp"/>
</dbReference>
<dbReference type="SUPFAM" id="SSF52777">
    <property type="entry name" value="CoA-dependent acyltransferases"/>
    <property type="match status" value="1"/>
</dbReference>
<evidence type="ECO:0000313" key="10">
    <source>
        <dbReference type="EMBL" id="MCC3144634.1"/>
    </source>
</evidence>
<evidence type="ECO:0000256" key="4">
    <source>
        <dbReference type="ARBA" id="ARBA00022823"/>
    </source>
</evidence>
<dbReference type="InterPro" id="IPR011053">
    <property type="entry name" value="Single_hybrid_motif"/>
</dbReference>
<comment type="caution">
    <text evidence="10">The sequence shown here is derived from an EMBL/GenBank/DDBJ whole genome shotgun (WGS) entry which is preliminary data.</text>
</comment>
<evidence type="ECO:0000256" key="7">
    <source>
        <dbReference type="SAM" id="MobiDB-lite"/>
    </source>
</evidence>
<dbReference type="InterPro" id="IPR001078">
    <property type="entry name" value="2-oxoacid_DH_actylTfrase"/>
</dbReference>
<keyword evidence="11" id="KW-1185">Reference proteome</keyword>
<dbReference type="EMBL" id="JAJFAT010000005">
    <property type="protein sequence ID" value="MCC3144634.1"/>
    <property type="molecule type" value="Genomic_DNA"/>
</dbReference>
<dbReference type="PANTHER" id="PTHR43178:SF5">
    <property type="entry name" value="LIPOAMIDE ACYLTRANSFERASE COMPONENT OF BRANCHED-CHAIN ALPHA-KETO ACID DEHYDROGENASE COMPLEX, MITOCHONDRIAL"/>
    <property type="match status" value="1"/>
</dbReference>
<evidence type="ECO:0000256" key="6">
    <source>
        <dbReference type="RuleBase" id="RU003423"/>
    </source>
</evidence>
<dbReference type="Gene3D" id="2.40.50.100">
    <property type="match status" value="1"/>
</dbReference>
<keyword evidence="4 6" id="KW-0450">Lipoyl</keyword>
<dbReference type="PROSITE" id="PS50968">
    <property type="entry name" value="BIOTINYL_LIPOYL"/>
    <property type="match status" value="1"/>
</dbReference>
<reference evidence="10 11" key="1">
    <citation type="submission" date="2021-10" db="EMBL/GenBank/DDBJ databases">
        <authorList>
            <person name="Grouzdev D.S."/>
            <person name="Pantiukh K.S."/>
            <person name="Krutkina M.S."/>
        </authorList>
    </citation>
    <scope>NUCLEOTIDE SEQUENCE [LARGE SCALE GENOMIC DNA]</scope>
    <source>
        <strain evidence="10 11">Z-7514</strain>
    </source>
</reference>
<feature type="region of interest" description="Disordered" evidence="7">
    <location>
        <begin position="89"/>
        <end position="130"/>
    </location>
</feature>
<evidence type="ECO:0000259" key="8">
    <source>
        <dbReference type="PROSITE" id="PS50968"/>
    </source>
</evidence>
<gene>
    <name evidence="10" type="ORF">LJ207_04750</name>
</gene>
<dbReference type="InterPro" id="IPR023213">
    <property type="entry name" value="CAT-like_dom_sf"/>
</dbReference>
<feature type="domain" description="Lipoyl-binding" evidence="8">
    <location>
        <begin position="2"/>
        <end position="77"/>
    </location>
</feature>
<proteinExistence type="inferred from homology"/>
<organism evidence="10 11">
    <name type="scientific">Halanaerobium polyolivorans</name>
    <dbReference type="NCBI Taxonomy" id="2886943"/>
    <lineage>
        <taxon>Bacteria</taxon>
        <taxon>Bacillati</taxon>
        <taxon>Bacillota</taxon>
        <taxon>Clostridia</taxon>
        <taxon>Halanaerobiales</taxon>
        <taxon>Halanaerobiaceae</taxon>
        <taxon>Halanaerobium</taxon>
    </lineage>
</organism>
<sequence>MASELIMPKLSMTMEEGQIVNWLIDEGEEVEAGEVVLEVLSDKTNFEIESPANGILLKKLYQEDDVVPVTDVIAYIGEEDEDIEELIAKTEPKKDSAQKEEVEEKSSPKSQADKAEIESDAESSKDSQEITLDKIKTVPAVRRIARENNIDLNKVEAGAEDNVIRVKDINQYLDSKAELEKERKVRERAKTDSSEKDIIEKLSGIRKASAKKVKESWTEIPHVTITNEVNMEKILELKDSWNKQQSDKNLKVSVTDILIKIVAAAMEKHEILNAYLEEDKIVYNDSINLGLAVSLGDQLTVPVLKNLENKNIKDIVKAKKELIEKAKNNKLNSKDLSGARLTITNLGMYGTEIFTPIINSPASSILGVGKIKKKPVVVDDEIVIQRMMWLSLAFDHRLVEGAPAASFLKDIKELLEFPAKVMF</sequence>
<evidence type="ECO:0000313" key="11">
    <source>
        <dbReference type="Proteomes" id="UP001199296"/>
    </source>
</evidence>
<keyword evidence="5 6" id="KW-0012">Acyltransferase</keyword>
<protein>
    <recommendedName>
        <fullName evidence="6">Dihydrolipoamide acetyltransferase component of pyruvate dehydrogenase complex</fullName>
        <ecNumber evidence="6">2.3.1.-</ecNumber>
    </recommendedName>
</protein>
<dbReference type="GO" id="GO:0005737">
    <property type="term" value="C:cytoplasm"/>
    <property type="evidence" value="ECO:0007669"/>
    <property type="project" value="TreeGrafter"/>
</dbReference>
<keyword evidence="3 6" id="KW-0808">Transferase</keyword>
<dbReference type="Pfam" id="PF00364">
    <property type="entry name" value="Biotin_lipoyl"/>
    <property type="match status" value="1"/>
</dbReference>
<dbReference type="GO" id="GO:0016407">
    <property type="term" value="F:acetyltransferase activity"/>
    <property type="evidence" value="ECO:0007669"/>
    <property type="project" value="TreeGrafter"/>
</dbReference>
<evidence type="ECO:0000256" key="3">
    <source>
        <dbReference type="ARBA" id="ARBA00022679"/>
    </source>
</evidence>
<dbReference type="SUPFAM" id="SSF47005">
    <property type="entry name" value="Peripheral subunit-binding domain of 2-oxo acid dehydrogenase complex"/>
    <property type="match status" value="1"/>
</dbReference>
<dbReference type="GO" id="GO:0031405">
    <property type="term" value="F:lipoic acid binding"/>
    <property type="evidence" value="ECO:0007669"/>
    <property type="project" value="TreeGrafter"/>
</dbReference>
<evidence type="ECO:0000256" key="5">
    <source>
        <dbReference type="ARBA" id="ARBA00023315"/>
    </source>
</evidence>
<dbReference type="Proteomes" id="UP001199296">
    <property type="component" value="Unassembled WGS sequence"/>
</dbReference>
<dbReference type="SUPFAM" id="SSF51230">
    <property type="entry name" value="Single hybrid motif"/>
    <property type="match status" value="1"/>
</dbReference>
<dbReference type="Gene3D" id="3.30.559.10">
    <property type="entry name" value="Chloramphenicol acetyltransferase-like domain"/>
    <property type="match status" value="1"/>
</dbReference>
<dbReference type="InterPro" id="IPR036625">
    <property type="entry name" value="E3-bd_dom_sf"/>
</dbReference>
<dbReference type="EC" id="2.3.1.-" evidence="6"/>
<dbReference type="Pfam" id="PF00198">
    <property type="entry name" value="2-oxoacid_dh"/>
    <property type="match status" value="1"/>
</dbReference>
<dbReference type="PROSITE" id="PS51826">
    <property type="entry name" value="PSBD"/>
    <property type="match status" value="1"/>
</dbReference>
<accession>A0AAW4WZ59</accession>
<dbReference type="RefSeq" id="WP_229344556.1">
    <property type="nucleotide sequence ID" value="NZ_JAJFAT010000005.1"/>
</dbReference>
<evidence type="ECO:0000259" key="9">
    <source>
        <dbReference type="PROSITE" id="PS51826"/>
    </source>
</evidence>
<feature type="domain" description="Peripheral subunit-binding (PSBD)" evidence="9">
    <location>
        <begin position="136"/>
        <end position="173"/>
    </location>
</feature>
<dbReference type="InterPro" id="IPR004167">
    <property type="entry name" value="PSBD"/>
</dbReference>
<evidence type="ECO:0000256" key="2">
    <source>
        <dbReference type="ARBA" id="ARBA00007317"/>
    </source>
</evidence>
<dbReference type="CDD" id="cd06849">
    <property type="entry name" value="lipoyl_domain"/>
    <property type="match status" value="1"/>
</dbReference>
<dbReference type="Gene3D" id="4.10.320.10">
    <property type="entry name" value="E3-binding domain"/>
    <property type="match status" value="1"/>
</dbReference>
<evidence type="ECO:0000256" key="1">
    <source>
        <dbReference type="ARBA" id="ARBA00001938"/>
    </source>
</evidence>
<dbReference type="Pfam" id="PF02817">
    <property type="entry name" value="E3_binding"/>
    <property type="match status" value="1"/>
</dbReference>
<dbReference type="InterPro" id="IPR000089">
    <property type="entry name" value="Biotin_lipoyl"/>
</dbReference>
<name>A0AAW4WZ59_9FIRM</name>
<dbReference type="PANTHER" id="PTHR43178">
    <property type="entry name" value="DIHYDROLIPOAMIDE ACETYLTRANSFERASE COMPONENT OF PYRUVATE DEHYDROGENASE COMPLEX"/>
    <property type="match status" value="1"/>
</dbReference>